<dbReference type="Gene3D" id="2.40.30.30">
    <property type="entry name" value="Riboflavin kinase-like"/>
    <property type="match status" value="1"/>
</dbReference>
<gene>
    <name evidence="16 18" type="primary">ribK</name>
    <name evidence="18" type="ordered locus">mru_2174</name>
</gene>
<comment type="cofactor">
    <cofactor evidence="16">
        <name>Mg(2+)</name>
        <dbReference type="ChEBI" id="CHEBI:18420"/>
    </cofactor>
    <text evidence="16">Binds 1 Mg(2+) ion per subunit.</text>
</comment>
<dbReference type="EMBL" id="CP001719">
    <property type="protein sequence ID" value="ADC48024.1"/>
    <property type="molecule type" value="Genomic_DNA"/>
</dbReference>
<dbReference type="PATRIC" id="fig|634498.28.peg.2174"/>
<reference evidence="18 19" key="1">
    <citation type="journal article" date="2010" name="PLoS ONE">
        <title>The genome sequence of the rumen methanogen Methanobrevibacter ruminantium reveals new possibilities for controlling ruminant methane emissions.</title>
        <authorList>
            <person name="Leahy S.C."/>
            <person name="Kelly W.J."/>
            <person name="Altermann E."/>
            <person name="Ronimus R.S."/>
            <person name="Yeoman C.J."/>
            <person name="Pacheco D.M."/>
            <person name="Li D."/>
            <person name="Kong Z."/>
            <person name="McTavish S."/>
            <person name="Sang C."/>
            <person name="Lambie S.C."/>
            <person name="Janssen P.H."/>
            <person name="Dey D."/>
            <person name="Attwood G.T."/>
        </authorList>
    </citation>
    <scope>NUCLEOTIDE SEQUENCE [LARGE SCALE GENOMIC DNA]</scope>
    <source>
        <strain evidence="19">ATCC 35063 / DSM 1093 / JCM 13430 / OCM 146 / M1</strain>
    </source>
</reference>
<dbReference type="InterPro" id="IPR023602">
    <property type="entry name" value="Riboflavin_kinase_CTP-dep"/>
</dbReference>
<evidence type="ECO:0000256" key="13">
    <source>
        <dbReference type="ARBA" id="ARBA00030544"/>
    </source>
</evidence>
<evidence type="ECO:0000313" key="19">
    <source>
        <dbReference type="Proteomes" id="UP000008680"/>
    </source>
</evidence>
<feature type="binding site" evidence="16">
    <location>
        <position position="96"/>
    </location>
    <ligand>
        <name>FMN</name>
        <dbReference type="ChEBI" id="CHEBI:58210"/>
    </ligand>
</feature>
<feature type="domain" description="Riboflavin kinase" evidence="17">
    <location>
        <begin position="10"/>
        <end position="127"/>
    </location>
</feature>
<comment type="similarity">
    <text evidence="2 16">Belongs to the archaeal riboflavin kinase family.</text>
</comment>
<feature type="binding site" evidence="16">
    <location>
        <begin position="109"/>
        <end position="112"/>
    </location>
    <ligand>
        <name>CDP</name>
        <dbReference type="ChEBI" id="CHEBI:58069"/>
    </ligand>
</feature>
<comment type="function">
    <text evidence="16">Catalyzes the CTP-dependent phosphorylation of riboflavin (vitamin B2) to form flavin mononucleotide (FMN).</text>
</comment>
<accession>D3E1D9</accession>
<dbReference type="KEGG" id="mru:mru_2174"/>
<dbReference type="UniPathway" id="UPA00276">
    <property type="reaction ID" value="UER00929"/>
</dbReference>
<evidence type="ECO:0000256" key="2">
    <source>
        <dbReference type="ARBA" id="ARBA00006428"/>
    </source>
</evidence>
<dbReference type="HAMAP" id="MF_01285">
    <property type="entry name" value="Riboflavin_kinase"/>
    <property type="match status" value="1"/>
</dbReference>
<evidence type="ECO:0000256" key="7">
    <source>
        <dbReference type="ARBA" id="ARBA00022679"/>
    </source>
</evidence>
<evidence type="ECO:0000256" key="12">
    <source>
        <dbReference type="ARBA" id="ARBA00029789"/>
    </source>
</evidence>
<dbReference type="HOGENOM" id="CLU_140165_0_0_2"/>
<dbReference type="Proteomes" id="UP000008680">
    <property type="component" value="Chromosome"/>
</dbReference>
<dbReference type="InterPro" id="IPR023470">
    <property type="entry name" value="Riboflavin_kinase_archaeal"/>
</dbReference>
<evidence type="ECO:0000256" key="6">
    <source>
        <dbReference type="ARBA" id="ARBA00022643"/>
    </source>
</evidence>
<dbReference type="PANTHER" id="PTHR40706">
    <property type="entry name" value="RIBOFLAVIN KINASE"/>
    <property type="match status" value="1"/>
</dbReference>
<dbReference type="PANTHER" id="PTHR40706:SF1">
    <property type="entry name" value="RIBOFLAVIN KINASE"/>
    <property type="match status" value="1"/>
</dbReference>
<dbReference type="SUPFAM" id="SSF82114">
    <property type="entry name" value="Riboflavin kinase-like"/>
    <property type="match status" value="1"/>
</dbReference>
<dbReference type="eggNOG" id="arCOG01904">
    <property type="taxonomic scope" value="Archaea"/>
</dbReference>
<keyword evidence="5 16" id="KW-0285">Flavoprotein</keyword>
<dbReference type="GO" id="GO:0009231">
    <property type="term" value="P:riboflavin biosynthetic process"/>
    <property type="evidence" value="ECO:0007669"/>
    <property type="project" value="InterPro"/>
</dbReference>
<keyword evidence="7 16" id="KW-0808">Transferase</keyword>
<dbReference type="InterPro" id="IPR023465">
    <property type="entry name" value="Riboflavin_kinase_dom_sf"/>
</dbReference>
<keyword evidence="11 16" id="KW-0460">Magnesium</keyword>
<evidence type="ECO:0000256" key="15">
    <source>
        <dbReference type="ARBA" id="ARBA00047857"/>
    </source>
</evidence>
<dbReference type="GO" id="GO:0009398">
    <property type="term" value="P:FMN biosynthetic process"/>
    <property type="evidence" value="ECO:0007669"/>
    <property type="project" value="UniProtKB-UniRule"/>
</dbReference>
<comment type="catalytic activity">
    <reaction evidence="15 16">
        <text>riboflavin + CTP = CDP + FMN + H(+)</text>
        <dbReference type="Rhea" id="RHEA:25021"/>
        <dbReference type="ChEBI" id="CHEBI:15378"/>
        <dbReference type="ChEBI" id="CHEBI:37563"/>
        <dbReference type="ChEBI" id="CHEBI:57986"/>
        <dbReference type="ChEBI" id="CHEBI:58069"/>
        <dbReference type="ChEBI" id="CHEBI:58210"/>
        <dbReference type="EC" id="2.7.1.161"/>
    </reaction>
</comment>
<evidence type="ECO:0000256" key="4">
    <source>
        <dbReference type="ARBA" id="ARBA00017394"/>
    </source>
</evidence>
<evidence type="ECO:0000256" key="16">
    <source>
        <dbReference type="HAMAP-Rule" id="MF_01285"/>
    </source>
</evidence>
<feature type="binding site" evidence="16">
    <location>
        <position position="104"/>
    </location>
    <ligand>
        <name>FMN</name>
        <dbReference type="ChEBI" id="CHEBI:58210"/>
    </ligand>
</feature>
<comment type="pathway">
    <text evidence="1 16">Cofactor biosynthesis; FMN biosynthesis; FMN from riboflavin (CTP route): step 1/1.</text>
</comment>
<evidence type="ECO:0000256" key="3">
    <source>
        <dbReference type="ARBA" id="ARBA00011987"/>
    </source>
</evidence>
<evidence type="ECO:0000256" key="1">
    <source>
        <dbReference type="ARBA" id="ARBA00005219"/>
    </source>
</evidence>
<dbReference type="AlphaFoldDB" id="D3E1D9"/>
<feature type="binding site" evidence="16">
    <location>
        <begin position="13"/>
        <end position="18"/>
    </location>
    <ligand>
        <name>CDP</name>
        <dbReference type="ChEBI" id="CHEBI:58069"/>
    </ligand>
</feature>
<dbReference type="GO" id="GO:0000166">
    <property type="term" value="F:nucleotide binding"/>
    <property type="evidence" value="ECO:0007669"/>
    <property type="project" value="UniProtKB-UniRule"/>
</dbReference>
<keyword evidence="9 16" id="KW-0547">Nucleotide-binding</keyword>
<evidence type="ECO:0000256" key="5">
    <source>
        <dbReference type="ARBA" id="ARBA00022630"/>
    </source>
</evidence>
<keyword evidence="8 16" id="KW-0479">Metal-binding</keyword>
<evidence type="ECO:0000256" key="14">
    <source>
        <dbReference type="ARBA" id="ARBA00033116"/>
    </source>
</evidence>
<proteinExistence type="inferred from homology"/>
<dbReference type="GO" id="GO:0008531">
    <property type="term" value="F:riboflavin kinase activity"/>
    <property type="evidence" value="ECO:0007669"/>
    <property type="project" value="InterPro"/>
</dbReference>
<evidence type="ECO:0000313" key="18">
    <source>
        <dbReference type="EMBL" id="ADC48024.1"/>
    </source>
</evidence>
<evidence type="ECO:0000256" key="11">
    <source>
        <dbReference type="ARBA" id="ARBA00022842"/>
    </source>
</evidence>
<dbReference type="GO" id="GO:0000287">
    <property type="term" value="F:magnesium ion binding"/>
    <property type="evidence" value="ECO:0007669"/>
    <property type="project" value="UniProtKB-UniRule"/>
</dbReference>
<protein>
    <recommendedName>
        <fullName evidence="4 16">Riboflavin kinase</fullName>
        <shortName evidence="16">RFK</shortName>
        <ecNumber evidence="3 16">2.7.1.161</ecNumber>
    </recommendedName>
    <alternativeName>
        <fullName evidence="13 16">CTP-dependent riboflavin kinase</fullName>
    </alternativeName>
    <alternativeName>
        <fullName evidence="14 16">CTP:riboflavin 5'-phosphotransferase</fullName>
    </alternativeName>
    <alternativeName>
        <fullName evidence="12 16">Flavokinase</fullName>
    </alternativeName>
</protein>
<feature type="binding site" evidence="16">
    <location>
        <position position="44"/>
    </location>
    <ligand>
        <name>Mg(2+)</name>
        <dbReference type="ChEBI" id="CHEBI:18420"/>
    </ligand>
</feature>
<dbReference type="EC" id="2.7.1.161" evidence="3 16"/>
<evidence type="ECO:0000256" key="8">
    <source>
        <dbReference type="ARBA" id="ARBA00022723"/>
    </source>
</evidence>
<evidence type="ECO:0000256" key="10">
    <source>
        <dbReference type="ARBA" id="ARBA00022777"/>
    </source>
</evidence>
<evidence type="ECO:0000256" key="9">
    <source>
        <dbReference type="ARBA" id="ARBA00022741"/>
    </source>
</evidence>
<feature type="binding site" evidence="16">
    <location>
        <position position="42"/>
    </location>
    <ligand>
        <name>Mg(2+)</name>
        <dbReference type="ChEBI" id="CHEBI:18420"/>
    </ligand>
</feature>
<name>D3E1D9_METRM</name>
<keyword evidence="10 16" id="KW-0418">Kinase</keyword>
<comment type="caution">
    <text evidence="16">Lacks conserved residue(s) required for the propagation of feature annotation.</text>
</comment>
<dbReference type="STRING" id="634498.mru_2174"/>
<dbReference type="Pfam" id="PF01982">
    <property type="entry name" value="CTP-dep_RFKase"/>
    <property type="match status" value="1"/>
</dbReference>
<organism evidence="18 19">
    <name type="scientific">Methanobrevibacter ruminantium (strain ATCC 35063 / DSM 1093 / JCM 13430 / OCM 146 / M1)</name>
    <name type="common">Methanobacterium ruminantium</name>
    <dbReference type="NCBI Taxonomy" id="634498"/>
    <lineage>
        <taxon>Archaea</taxon>
        <taxon>Methanobacteriati</taxon>
        <taxon>Methanobacteriota</taxon>
        <taxon>Methanomada group</taxon>
        <taxon>Methanobacteria</taxon>
        <taxon>Methanobacteriales</taxon>
        <taxon>Methanobacteriaceae</taxon>
        <taxon>Methanobrevibacter</taxon>
    </lineage>
</organism>
<evidence type="ECO:0000259" key="17">
    <source>
        <dbReference type="Pfam" id="PF01982"/>
    </source>
</evidence>
<dbReference type="InterPro" id="IPR039063">
    <property type="entry name" value="RibK_CTP-dep"/>
</dbReference>
<keyword evidence="19" id="KW-1185">Reference proteome</keyword>
<keyword evidence="6 16" id="KW-0288">FMN</keyword>
<sequence>MIKMEITGIVTTGLGKAAYFLGQDFYKSQFNEKCGFTPFPGTLNLIVEENKLEDIRLMKNSCTNVIKPDQGFGGVKHIRAYLNENIVGAIVFPDKTTHDENYLEFISKDKLRDKYNFKDGDEVVITIDI</sequence>